<reference evidence="1" key="1">
    <citation type="submission" date="2022-12" db="EMBL/GenBank/DDBJ databases">
        <authorList>
            <person name="Petersen C."/>
        </authorList>
    </citation>
    <scope>NUCLEOTIDE SEQUENCE</scope>
    <source>
        <strain evidence="1">IBT 15544</strain>
    </source>
</reference>
<dbReference type="AlphaFoldDB" id="A0A9W9TD12"/>
<sequence>MLRPCDMAFGKHCRRVTFGGLPPDKFPEVGTGNVVHIGRLFWSEVLLPAVEESYPYNTHMQPITTNAEDMWRTEQADNAYDIFPEYIYLCKDLNYGLCFDYKG</sequence>
<proteinExistence type="predicted"/>
<gene>
    <name evidence="1" type="ORF">N7498_000053</name>
</gene>
<dbReference type="EMBL" id="JAPQKR010000004">
    <property type="protein sequence ID" value="KAJ5217954.1"/>
    <property type="molecule type" value="Genomic_DNA"/>
</dbReference>
<dbReference type="Proteomes" id="UP001150904">
    <property type="component" value="Unassembled WGS sequence"/>
</dbReference>
<accession>A0A9W9TD12</accession>
<keyword evidence="2" id="KW-1185">Reference proteome</keyword>
<protein>
    <submittedName>
        <fullName evidence="1">Uncharacterized protein</fullName>
    </submittedName>
</protein>
<reference evidence="1" key="2">
    <citation type="journal article" date="2023" name="IMA Fungus">
        <title>Comparative genomic study of the Penicillium genus elucidates a diverse pangenome and 15 lateral gene transfer events.</title>
        <authorList>
            <person name="Petersen C."/>
            <person name="Sorensen T."/>
            <person name="Nielsen M.R."/>
            <person name="Sondergaard T.E."/>
            <person name="Sorensen J.L."/>
            <person name="Fitzpatrick D.A."/>
            <person name="Frisvad J.C."/>
            <person name="Nielsen K.L."/>
        </authorList>
    </citation>
    <scope>NUCLEOTIDE SEQUENCE</scope>
    <source>
        <strain evidence="1">IBT 15544</strain>
    </source>
</reference>
<evidence type="ECO:0000313" key="2">
    <source>
        <dbReference type="Proteomes" id="UP001150904"/>
    </source>
</evidence>
<dbReference type="RefSeq" id="XP_058312527.1">
    <property type="nucleotide sequence ID" value="XM_058447116.1"/>
</dbReference>
<dbReference type="PANTHER" id="PTHR34315">
    <property type="match status" value="1"/>
</dbReference>
<dbReference type="GeneID" id="83174416"/>
<comment type="caution">
    <text evidence="1">The sequence shown here is derived from an EMBL/GenBank/DDBJ whole genome shotgun (WGS) entry which is preliminary data.</text>
</comment>
<evidence type="ECO:0000313" key="1">
    <source>
        <dbReference type="EMBL" id="KAJ5217954.1"/>
    </source>
</evidence>
<organism evidence="1 2">
    <name type="scientific">Penicillium cinerascens</name>
    <dbReference type="NCBI Taxonomy" id="70096"/>
    <lineage>
        <taxon>Eukaryota</taxon>
        <taxon>Fungi</taxon>
        <taxon>Dikarya</taxon>
        <taxon>Ascomycota</taxon>
        <taxon>Pezizomycotina</taxon>
        <taxon>Eurotiomycetes</taxon>
        <taxon>Eurotiomycetidae</taxon>
        <taxon>Eurotiales</taxon>
        <taxon>Aspergillaceae</taxon>
        <taxon>Penicillium</taxon>
    </lineage>
</organism>
<name>A0A9W9TD12_9EURO</name>
<dbReference type="PANTHER" id="PTHR34315:SF2">
    <property type="entry name" value="ANCHORED DIOXYGENASE, PUTATIVE (AFU_ORTHOLOGUE AFUA_3G01800)-RELATED"/>
    <property type="match status" value="1"/>
</dbReference>
<dbReference type="OrthoDB" id="121380at2759"/>